<evidence type="ECO:0000256" key="1">
    <source>
        <dbReference type="SAM" id="MobiDB-lite"/>
    </source>
</evidence>
<evidence type="ECO:0000313" key="2">
    <source>
        <dbReference type="EMBL" id="KAJ8370321.1"/>
    </source>
</evidence>
<evidence type="ECO:0000313" key="3">
    <source>
        <dbReference type="Proteomes" id="UP001152622"/>
    </source>
</evidence>
<accession>A0A9Q1J7N0</accession>
<comment type="caution">
    <text evidence="2">The sequence shown here is derived from an EMBL/GenBank/DDBJ whole genome shotgun (WGS) entry which is preliminary data.</text>
</comment>
<organism evidence="2 3">
    <name type="scientific">Synaphobranchus kaupii</name>
    <name type="common">Kaup's arrowtooth eel</name>
    <dbReference type="NCBI Taxonomy" id="118154"/>
    <lineage>
        <taxon>Eukaryota</taxon>
        <taxon>Metazoa</taxon>
        <taxon>Chordata</taxon>
        <taxon>Craniata</taxon>
        <taxon>Vertebrata</taxon>
        <taxon>Euteleostomi</taxon>
        <taxon>Actinopterygii</taxon>
        <taxon>Neopterygii</taxon>
        <taxon>Teleostei</taxon>
        <taxon>Anguilliformes</taxon>
        <taxon>Synaphobranchidae</taxon>
        <taxon>Synaphobranchus</taxon>
    </lineage>
</organism>
<feature type="compositionally biased region" description="Basic residues" evidence="1">
    <location>
        <begin position="93"/>
        <end position="106"/>
    </location>
</feature>
<protein>
    <submittedName>
        <fullName evidence="2">Uncharacterized protein</fullName>
    </submittedName>
</protein>
<keyword evidence="3" id="KW-1185">Reference proteome</keyword>
<proteinExistence type="predicted"/>
<dbReference type="EMBL" id="JAINUF010000003">
    <property type="protein sequence ID" value="KAJ8370321.1"/>
    <property type="molecule type" value="Genomic_DNA"/>
</dbReference>
<reference evidence="2" key="1">
    <citation type="journal article" date="2023" name="Science">
        <title>Genome structures resolve the early diversification of teleost fishes.</title>
        <authorList>
            <person name="Parey E."/>
            <person name="Louis A."/>
            <person name="Montfort J."/>
            <person name="Bouchez O."/>
            <person name="Roques C."/>
            <person name="Iampietro C."/>
            <person name="Lluch J."/>
            <person name="Castinel A."/>
            <person name="Donnadieu C."/>
            <person name="Desvignes T."/>
            <person name="Floi Bucao C."/>
            <person name="Jouanno E."/>
            <person name="Wen M."/>
            <person name="Mejri S."/>
            <person name="Dirks R."/>
            <person name="Jansen H."/>
            <person name="Henkel C."/>
            <person name="Chen W.J."/>
            <person name="Zahm M."/>
            <person name="Cabau C."/>
            <person name="Klopp C."/>
            <person name="Thompson A.W."/>
            <person name="Robinson-Rechavi M."/>
            <person name="Braasch I."/>
            <person name="Lecointre G."/>
            <person name="Bobe J."/>
            <person name="Postlethwait J.H."/>
            <person name="Berthelot C."/>
            <person name="Roest Crollius H."/>
            <person name="Guiguen Y."/>
        </authorList>
    </citation>
    <scope>NUCLEOTIDE SEQUENCE</scope>
    <source>
        <strain evidence="2">WJC10195</strain>
    </source>
</reference>
<feature type="compositionally biased region" description="Basic residues" evidence="1">
    <location>
        <begin position="28"/>
        <end position="37"/>
    </location>
</feature>
<sequence>MRAPGGGRHDNPAYDAQPFNRVLDQRTRNGKRSRCHTARNYSGAARSFVQGHPPCDAYASLPATRPRSGQADTRRSRPGEINDLLRSGDGGRRPKRSPRRAARRRR</sequence>
<feature type="region of interest" description="Disordered" evidence="1">
    <location>
        <begin position="1"/>
        <end position="106"/>
    </location>
</feature>
<dbReference type="AlphaFoldDB" id="A0A9Q1J7N0"/>
<name>A0A9Q1J7N0_SYNKA</name>
<gene>
    <name evidence="2" type="ORF">SKAU_G00103490</name>
</gene>
<dbReference type="Proteomes" id="UP001152622">
    <property type="component" value="Chromosome 3"/>
</dbReference>